<reference evidence="3" key="1">
    <citation type="submission" date="2023-03" db="EMBL/GenBank/DDBJ databases">
        <title>Edaphobacter sp.</title>
        <authorList>
            <person name="Huber K.J."/>
            <person name="Papendorf J."/>
            <person name="Pilke C."/>
            <person name="Bunk B."/>
            <person name="Sproeer C."/>
            <person name="Pester M."/>
        </authorList>
    </citation>
    <scope>NUCLEOTIDE SEQUENCE</scope>
    <source>
        <strain evidence="3">DSM 109920</strain>
    </source>
</reference>
<feature type="region of interest" description="Disordered" evidence="1">
    <location>
        <begin position="1"/>
        <end position="23"/>
    </location>
</feature>
<evidence type="ECO:0000313" key="3">
    <source>
        <dbReference type="EMBL" id="XBH15149.1"/>
    </source>
</evidence>
<accession>A0AAU7DBU6</accession>
<name>A0AAU7DBU6_9BACT</name>
<dbReference type="EMBL" id="CP121195">
    <property type="protein sequence ID" value="XBH15149.1"/>
    <property type="molecule type" value="Genomic_DNA"/>
</dbReference>
<dbReference type="GO" id="GO:0003697">
    <property type="term" value="F:single-stranded DNA binding"/>
    <property type="evidence" value="ECO:0007669"/>
    <property type="project" value="InterPro"/>
</dbReference>
<dbReference type="Pfam" id="PF08401">
    <property type="entry name" value="ArdcN"/>
    <property type="match status" value="1"/>
</dbReference>
<dbReference type="RefSeq" id="WP_348270160.1">
    <property type="nucleotide sequence ID" value="NZ_CP121195.1"/>
</dbReference>
<feature type="domain" description="N-terminal" evidence="2">
    <location>
        <begin position="34"/>
        <end position="138"/>
    </location>
</feature>
<proteinExistence type="predicted"/>
<protein>
    <submittedName>
        <fullName evidence="3">ArdC family protein</fullName>
    </submittedName>
</protein>
<evidence type="ECO:0000256" key="1">
    <source>
        <dbReference type="SAM" id="MobiDB-lite"/>
    </source>
</evidence>
<dbReference type="AlphaFoldDB" id="A0AAU7DBU6"/>
<evidence type="ECO:0000259" key="2">
    <source>
        <dbReference type="Pfam" id="PF08401"/>
    </source>
</evidence>
<sequence length="306" mass="33205">MNAIATTSSVTQSTPNPKQPQQRQTAKEIIAANVKELIAQLEAGHSNALTAYLDAMSRFHNYSFGNVLEIARQRPDATRVAGLYAWNQLGRKVKKGEKGIRILAPIIGIRRKTDKEAEKDPAYQNKAVLVGFRNAYVFDVSQTDGAELPTMHEVHGDVGENRDRLVSFIDQQGIELVFTENIAPALGVSYGGRIAILSGQSEAEEFSTLVHELAHEMLHKAERRTTTTKVVKETEAESVAFVVGKAVGLKAGTASADYIHLYHGNASLLAESLEVIQQTAAVILAALHPPTEEQAAMPDAELAKVA</sequence>
<dbReference type="InterPro" id="IPR013610">
    <property type="entry name" value="ArdC_N"/>
</dbReference>
<organism evidence="3">
    <name type="scientific">Edaphobacter paludis</name>
    <dbReference type="NCBI Taxonomy" id="3035702"/>
    <lineage>
        <taxon>Bacteria</taxon>
        <taxon>Pseudomonadati</taxon>
        <taxon>Acidobacteriota</taxon>
        <taxon>Terriglobia</taxon>
        <taxon>Terriglobales</taxon>
        <taxon>Acidobacteriaceae</taxon>
        <taxon>Edaphobacter</taxon>
    </lineage>
</organism>
<gene>
    <name evidence="3" type="ORF">P8936_08275</name>
</gene>